<evidence type="ECO:0000313" key="8">
    <source>
        <dbReference type="Proteomes" id="UP000247498"/>
    </source>
</evidence>
<keyword evidence="3" id="KW-0496">Mitochondrion</keyword>
<dbReference type="GO" id="GO:0032981">
    <property type="term" value="P:mitochondrial respiratory chain complex I assembly"/>
    <property type="evidence" value="ECO:0007669"/>
    <property type="project" value="TreeGrafter"/>
</dbReference>
<proteinExistence type="inferred from homology"/>
<dbReference type="PANTHER" id="PTHR13194:SF18">
    <property type="entry name" value="COMPLEX I INTERMEDIATE-ASSOCIATED PROTEIN 30, MITOCHONDRIAL"/>
    <property type="match status" value="1"/>
</dbReference>
<comment type="caution">
    <text evidence="7">The sequence shown here is derived from an EMBL/GenBank/DDBJ whole genome shotgun (WGS) entry which is preliminary data.</text>
</comment>
<dbReference type="InterPro" id="IPR039131">
    <property type="entry name" value="NDUFAF1"/>
</dbReference>
<reference evidence="7 8" key="1">
    <citation type="journal article" date="2018" name="Sci. Rep.">
        <title>Raphidocelis subcapitata (=Pseudokirchneriella subcapitata) provides an insight into genome evolution and environmental adaptations in the Sphaeropleales.</title>
        <authorList>
            <person name="Suzuki S."/>
            <person name="Yamaguchi H."/>
            <person name="Nakajima N."/>
            <person name="Kawachi M."/>
        </authorList>
    </citation>
    <scope>NUCLEOTIDE SEQUENCE [LARGE SCALE GENOMIC DNA]</scope>
    <source>
        <strain evidence="7 8">NIES-35</strain>
    </source>
</reference>
<gene>
    <name evidence="7" type="ORF">Rsub_07902</name>
</gene>
<keyword evidence="4" id="KW-0143">Chaperone</keyword>
<evidence type="ECO:0000256" key="1">
    <source>
        <dbReference type="ARBA" id="ARBA00004173"/>
    </source>
</evidence>
<dbReference type="FunCoup" id="A0A2V0PDE5">
    <property type="interactions" value="1448"/>
</dbReference>
<dbReference type="STRING" id="307507.A0A2V0PDE5"/>
<evidence type="ECO:0000259" key="6">
    <source>
        <dbReference type="Pfam" id="PF08547"/>
    </source>
</evidence>
<evidence type="ECO:0000256" key="2">
    <source>
        <dbReference type="ARBA" id="ARBA00007884"/>
    </source>
</evidence>
<dbReference type="GO" id="GO:0051082">
    <property type="term" value="F:unfolded protein binding"/>
    <property type="evidence" value="ECO:0007669"/>
    <property type="project" value="TreeGrafter"/>
</dbReference>
<dbReference type="EMBL" id="BDRX01000061">
    <property type="protein sequence ID" value="GBF95187.1"/>
    <property type="molecule type" value="Genomic_DNA"/>
</dbReference>
<comment type="similarity">
    <text evidence="2">Belongs to the CIA30 family.</text>
</comment>
<dbReference type="PANTHER" id="PTHR13194">
    <property type="entry name" value="COMPLEX I INTERMEDIATE-ASSOCIATED PROTEIN 30"/>
    <property type="match status" value="1"/>
</dbReference>
<dbReference type="InParanoid" id="A0A2V0PDE5"/>
<dbReference type="Proteomes" id="UP000247498">
    <property type="component" value="Unassembled WGS sequence"/>
</dbReference>
<dbReference type="SUPFAM" id="SSF49785">
    <property type="entry name" value="Galactose-binding domain-like"/>
    <property type="match status" value="1"/>
</dbReference>
<evidence type="ECO:0000256" key="5">
    <source>
        <dbReference type="SAM" id="MobiDB-lite"/>
    </source>
</evidence>
<dbReference type="GO" id="GO:0005739">
    <property type="term" value="C:mitochondrion"/>
    <property type="evidence" value="ECO:0007669"/>
    <property type="project" value="UniProtKB-SubCell"/>
</dbReference>
<name>A0A2V0PDE5_9CHLO</name>
<dbReference type="InterPro" id="IPR008979">
    <property type="entry name" value="Galactose-bd-like_sf"/>
</dbReference>
<evidence type="ECO:0000256" key="3">
    <source>
        <dbReference type="ARBA" id="ARBA00023128"/>
    </source>
</evidence>
<feature type="compositionally biased region" description="Gly residues" evidence="5">
    <location>
        <begin position="211"/>
        <end position="224"/>
    </location>
</feature>
<organism evidence="7 8">
    <name type="scientific">Raphidocelis subcapitata</name>
    <dbReference type="NCBI Taxonomy" id="307507"/>
    <lineage>
        <taxon>Eukaryota</taxon>
        <taxon>Viridiplantae</taxon>
        <taxon>Chlorophyta</taxon>
        <taxon>core chlorophytes</taxon>
        <taxon>Chlorophyceae</taxon>
        <taxon>CS clade</taxon>
        <taxon>Sphaeropleales</taxon>
        <taxon>Selenastraceae</taxon>
        <taxon>Raphidocelis</taxon>
    </lineage>
</organism>
<comment type="subcellular location">
    <subcellularLocation>
        <location evidence="1">Mitochondrion</location>
    </subcellularLocation>
</comment>
<feature type="region of interest" description="Disordered" evidence="5">
    <location>
        <begin position="196"/>
        <end position="251"/>
    </location>
</feature>
<dbReference type="GO" id="GO:0006120">
    <property type="term" value="P:mitochondrial electron transport, NADH to ubiquinone"/>
    <property type="evidence" value="ECO:0007669"/>
    <property type="project" value="TreeGrafter"/>
</dbReference>
<sequence>MLRSFARSLQRVGRALAGEVPMNPQPMVLFKFDREREVDKWHAFTDAYFGGRSEASWALAPDQPAAEFSGRCSTEMDEGADLARAGYCCATSKVDAIGDYFDLECYSALVYTVSGDGNTYLANLRVDSMAGGGGDVWQAPLPTRADGAWTEVRVPLRAFVMTHKGRVVERRMEIPRTRVMSMGVSVSALAGMGPQEAGAAGVSQRPAPAAGAGGAATGGGGGSGASSSGGSAAGEESSSGSSSGGGGGGLLNSSTFRLLLREIRAEGRAGGEDDAPGKW</sequence>
<dbReference type="AlphaFoldDB" id="A0A2V0PDE5"/>
<feature type="domain" description="NADH:ubiquinone oxidoreductase intermediate-associated protein 30" evidence="6">
    <location>
        <begin position="30"/>
        <end position="187"/>
    </location>
</feature>
<evidence type="ECO:0000313" key="7">
    <source>
        <dbReference type="EMBL" id="GBF95187.1"/>
    </source>
</evidence>
<dbReference type="InterPro" id="IPR013857">
    <property type="entry name" value="NADH-UbQ_OxRdtase-assoc_prot30"/>
</dbReference>
<evidence type="ECO:0000256" key="4">
    <source>
        <dbReference type="ARBA" id="ARBA00023186"/>
    </source>
</evidence>
<accession>A0A2V0PDE5</accession>
<feature type="compositionally biased region" description="Low complexity" evidence="5">
    <location>
        <begin position="225"/>
        <end position="241"/>
    </location>
</feature>
<protein>
    <recommendedName>
        <fullName evidence="6">NADH:ubiquinone oxidoreductase intermediate-associated protein 30 domain-containing protein</fullName>
    </recommendedName>
</protein>
<keyword evidence="8" id="KW-1185">Reference proteome</keyword>
<dbReference type="OrthoDB" id="42561at2759"/>
<dbReference type="Pfam" id="PF08547">
    <property type="entry name" value="CIA30"/>
    <property type="match status" value="1"/>
</dbReference>